<feature type="transmembrane region" description="Helical" evidence="1">
    <location>
        <begin position="13"/>
        <end position="35"/>
    </location>
</feature>
<reference evidence="3 4" key="1">
    <citation type="submission" date="2019-12" db="EMBL/GenBank/DDBJ databases">
        <title>Microbes associate with the intestines of laboratory mice.</title>
        <authorList>
            <person name="Navarre W."/>
            <person name="Wong E."/>
        </authorList>
    </citation>
    <scope>NUCLEOTIDE SEQUENCE [LARGE SCALE GENOMIC DNA]</scope>
    <source>
        <strain evidence="3 4">NM51_B2-22</strain>
    </source>
</reference>
<dbReference type="SUPFAM" id="SSF52833">
    <property type="entry name" value="Thioredoxin-like"/>
    <property type="match status" value="1"/>
</dbReference>
<accession>A0A7X3KB84</accession>
<feature type="domain" description="Thioredoxin" evidence="2">
    <location>
        <begin position="47"/>
        <end position="139"/>
    </location>
</feature>
<dbReference type="InterPro" id="IPR036249">
    <property type="entry name" value="Thioredoxin-like_sf"/>
</dbReference>
<keyword evidence="1" id="KW-0472">Membrane</keyword>
<dbReference type="RefSeq" id="WP_160332186.1">
    <property type="nucleotide sequence ID" value="NZ_WSRS01000008.1"/>
</dbReference>
<organism evidence="3 4">
    <name type="scientific">Streptococcus danieliae</name>
    <dbReference type="NCBI Taxonomy" id="747656"/>
    <lineage>
        <taxon>Bacteria</taxon>
        <taxon>Bacillati</taxon>
        <taxon>Bacillota</taxon>
        <taxon>Bacilli</taxon>
        <taxon>Lactobacillales</taxon>
        <taxon>Streptococcaceae</taxon>
        <taxon>Streptococcus</taxon>
    </lineage>
</organism>
<dbReference type="Pfam" id="PF00085">
    <property type="entry name" value="Thioredoxin"/>
    <property type="match status" value="1"/>
</dbReference>
<evidence type="ECO:0000313" key="3">
    <source>
        <dbReference type="EMBL" id="MVX58361.1"/>
    </source>
</evidence>
<keyword evidence="1" id="KW-1133">Transmembrane helix</keyword>
<dbReference type="EMBL" id="WSRS01000008">
    <property type="protein sequence ID" value="MVX58361.1"/>
    <property type="molecule type" value="Genomic_DNA"/>
</dbReference>
<dbReference type="OrthoDB" id="2220907at2"/>
<keyword evidence="1" id="KW-0812">Transmembrane</keyword>
<evidence type="ECO:0000259" key="2">
    <source>
        <dbReference type="Pfam" id="PF00085"/>
    </source>
</evidence>
<name>A0A7X3KB84_9STRE</name>
<evidence type="ECO:0000313" key="4">
    <source>
        <dbReference type="Proteomes" id="UP000461595"/>
    </source>
</evidence>
<evidence type="ECO:0000256" key="1">
    <source>
        <dbReference type="SAM" id="Phobius"/>
    </source>
</evidence>
<sequence length="157" mass="17889">MKFLLTVFQFWKMLLAGFIVVLLLSLAGVGLISLLEKHYVRDYDQHLTQEVYVDVVENENVNLVFYKRTCPYCKAGKQDIIEAARDSDISTFYINVDTEDGQSLVQKYKVERAATIVQIRGGKVKLFDYAAEDRKGNIKADKAAIQEALNDSKNEDQ</sequence>
<proteinExistence type="predicted"/>
<gene>
    <name evidence="3" type="ORF">E5983_01665</name>
</gene>
<protein>
    <submittedName>
        <fullName evidence="3">Thioredoxin</fullName>
    </submittedName>
</protein>
<dbReference type="Proteomes" id="UP000461595">
    <property type="component" value="Unassembled WGS sequence"/>
</dbReference>
<comment type="caution">
    <text evidence="3">The sequence shown here is derived from an EMBL/GenBank/DDBJ whole genome shotgun (WGS) entry which is preliminary data.</text>
</comment>
<dbReference type="AlphaFoldDB" id="A0A7X3KB84"/>
<dbReference type="CDD" id="cd02947">
    <property type="entry name" value="TRX_family"/>
    <property type="match status" value="1"/>
</dbReference>
<dbReference type="InterPro" id="IPR013766">
    <property type="entry name" value="Thioredoxin_domain"/>
</dbReference>
<dbReference type="Gene3D" id="3.40.30.10">
    <property type="entry name" value="Glutaredoxin"/>
    <property type="match status" value="1"/>
</dbReference>